<evidence type="ECO:0000256" key="4">
    <source>
        <dbReference type="ARBA" id="ARBA00022989"/>
    </source>
</evidence>
<evidence type="ECO:0000256" key="6">
    <source>
        <dbReference type="SAM" id="Phobius"/>
    </source>
</evidence>
<dbReference type="InterPro" id="IPR032816">
    <property type="entry name" value="VTT_dom"/>
</dbReference>
<dbReference type="SUPFAM" id="SSF56059">
    <property type="entry name" value="Glutathione synthetase ATP-binding domain-like"/>
    <property type="match status" value="1"/>
</dbReference>
<evidence type="ECO:0000256" key="3">
    <source>
        <dbReference type="ARBA" id="ARBA00022692"/>
    </source>
</evidence>
<dbReference type="Pfam" id="PF09335">
    <property type="entry name" value="VTT_dom"/>
    <property type="match status" value="1"/>
</dbReference>
<dbReference type="RefSeq" id="WP_054538984.1">
    <property type="nucleotide sequence ID" value="NZ_JACIEQ010000002.1"/>
</dbReference>
<dbReference type="PANTHER" id="PTHR42709">
    <property type="entry name" value="ALKALINE PHOSPHATASE LIKE PROTEIN"/>
    <property type="match status" value="1"/>
</dbReference>
<feature type="transmembrane region" description="Helical" evidence="6">
    <location>
        <begin position="162"/>
        <end position="180"/>
    </location>
</feature>
<evidence type="ECO:0000313" key="9">
    <source>
        <dbReference type="Proteomes" id="UP000585681"/>
    </source>
</evidence>
<organism evidence="8 9">
    <name type="scientific">Actibacterium naphthalenivorans</name>
    <dbReference type="NCBI Taxonomy" id="1614693"/>
    <lineage>
        <taxon>Bacteria</taxon>
        <taxon>Pseudomonadati</taxon>
        <taxon>Pseudomonadota</taxon>
        <taxon>Alphaproteobacteria</taxon>
        <taxon>Rhodobacterales</taxon>
        <taxon>Roseobacteraceae</taxon>
        <taxon>Actibacterium</taxon>
    </lineage>
</organism>
<keyword evidence="2" id="KW-1003">Cell membrane</keyword>
<dbReference type="GO" id="GO:0005886">
    <property type="term" value="C:plasma membrane"/>
    <property type="evidence" value="ECO:0007669"/>
    <property type="project" value="UniProtKB-SubCell"/>
</dbReference>
<reference evidence="8" key="1">
    <citation type="submission" date="2020-08" db="EMBL/GenBank/DDBJ databases">
        <title>Genomic Encyclopedia of Type Strains, Phase IV (KMG-IV): sequencing the most valuable type-strain genomes for metagenomic binning, comparative biology and taxonomic classification.</title>
        <authorList>
            <person name="Goeker M."/>
        </authorList>
    </citation>
    <scope>NUCLEOTIDE SEQUENCE [LARGE SCALE GENOMIC DNA]</scope>
    <source>
        <strain evidence="8">DSM 105040</strain>
    </source>
</reference>
<feature type="transmembrane region" description="Helical" evidence="6">
    <location>
        <begin position="93"/>
        <end position="117"/>
    </location>
</feature>
<keyword evidence="4 6" id="KW-1133">Transmembrane helix</keyword>
<keyword evidence="9" id="KW-1185">Reference proteome</keyword>
<comment type="caution">
    <text evidence="8">The sequence shown here is derived from an EMBL/GenBank/DDBJ whole genome shotgun (WGS) entry which is preliminary data.</text>
</comment>
<evidence type="ECO:0000256" key="2">
    <source>
        <dbReference type="ARBA" id="ARBA00022475"/>
    </source>
</evidence>
<dbReference type="AlphaFoldDB" id="A0A840CGG0"/>
<gene>
    <name evidence="8" type="ORF">GGR17_002168</name>
</gene>
<evidence type="ECO:0000259" key="7">
    <source>
        <dbReference type="Pfam" id="PF09335"/>
    </source>
</evidence>
<dbReference type="InterPro" id="IPR051311">
    <property type="entry name" value="DedA_domain"/>
</dbReference>
<evidence type="ECO:0000256" key="5">
    <source>
        <dbReference type="ARBA" id="ARBA00023136"/>
    </source>
</evidence>
<dbReference type="EMBL" id="JACIEQ010000002">
    <property type="protein sequence ID" value="MBB4022359.1"/>
    <property type="molecule type" value="Genomic_DNA"/>
</dbReference>
<feature type="transmembrane region" description="Helical" evidence="6">
    <location>
        <begin position="48"/>
        <end position="72"/>
    </location>
</feature>
<evidence type="ECO:0000256" key="1">
    <source>
        <dbReference type="ARBA" id="ARBA00004651"/>
    </source>
</evidence>
<name>A0A840CGG0_9RHOB</name>
<dbReference type="PANTHER" id="PTHR42709:SF6">
    <property type="entry name" value="UNDECAPRENYL PHOSPHATE TRANSPORTER A"/>
    <property type="match status" value="1"/>
</dbReference>
<keyword evidence="3 6" id="KW-0812">Transmembrane</keyword>
<keyword evidence="5 6" id="KW-0472">Membrane</keyword>
<proteinExistence type="predicted"/>
<accession>A0A840CGG0</accession>
<sequence>MLDILQTLLDMASSRPIEALILFLAPFAREDVAIVVGGLLIVEQRLPFGLALASLYAGIVASDFLLFGLGRLARRNNRLRRLLLHPRVERANAWLLGHVPAAMIVARIVPGVIFPVYVGCGLLGVRTAVFALITMATAAVYLPALLWLVVRFGDDVLSGAGYWAWVLTLTILVILITNRARNPPWGLMLRVGRFGFAGVFRQAGKAIKGVGKSHAGMPSLGALSSRIGLAERIPPKLFYVPMAFQWLWLSARYRSLSLPTLVNPLIEVGGLWGESKQVYLDMVSGEARQWIAPYVMMARGSADGTADGRRAAALARENGLTFPLVAKPDIGWQGYGVRSLATEAELLAYVAAFPAGATLMLQQLAPWEGEAGVFYVRRPDQERGEVVALTLRYFPHVIGDGVQTVRDLILADQRASWKAGLHFGLQNRHGGLTQQMLNRIPGAGEIVRLSFIGSIRVGGLYRDAGAQITPALSERFDAISRSMPEFHYGRYDIRFASMERLQEGEDFLIIEINGAGSESISAWDPKTPLLEVYRRLLAHQRMLFEIGAMNRQRGWKTPGPLAILRAARRQTGLIGRYPPSS</sequence>
<dbReference type="Proteomes" id="UP000585681">
    <property type="component" value="Unassembled WGS sequence"/>
</dbReference>
<feature type="transmembrane region" description="Helical" evidence="6">
    <location>
        <begin position="129"/>
        <end position="150"/>
    </location>
</feature>
<evidence type="ECO:0000313" key="8">
    <source>
        <dbReference type="EMBL" id="MBB4022359.1"/>
    </source>
</evidence>
<feature type="domain" description="VTT" evidence="7">
    <location>
        <begin position="32"/>
        <end position="139"/>
    </location>
</feature>
<protein>
    <submittedName>
        <fullName evidence="8">Membrane protein DedA with SNARE-associated domain</fullName>
    </submittedName>
</protein>
<comment type="subcellular location">
    <subcellularLocation>
        <location evidence="1">Cell membrane</location>
        <topology evidence="1">Multi-pass membrane protein</topology>
    </subcellularLocation>
</comment>
<feature type="transmembrane region" description="Helical" evidence="6">
    <location>
        <begin position="20"/>
        <end position="42"/>
    </location>
</feature>